<comment type="caution">
    <text evidence="2">The sequence shown here is derived from an EMBL/GenBank/DDBJ whole genome shotgun (WGS) entry which is preliminary data.</text>
</comment>
<feature type="region of interest" description="Disordered" evidence="1">
    <location>
        <begin position="1"/>
        <end position="20"/>
    </location>
</feature>
<dbReference type="EMBL" id="JANPWB010000005">
    <property type="protein sequence ID" value="KAJ1188919.1"/>
    <property type="molecule type" value="Genomic_DNA"/>
</dbReference>
<name>A0AAV7ULR6_PLEWA</name>
<reference evidence="2" key="1">
    <citation type="journal article" date="2022" name="bioRxiv">
        <title>Sequencing and chromosome-scale assembly of the giantPleurodeles waltlgenome.</title>
        <authorList>
            <person name="Brown T."/>
            <person name="Elewa A."/>
            <person name="Iarovenko S."/>
            <person name="Subramanian E."/>
            <person name="Araus A.J."/>
            <person name="Petzold A."/>
            <person name="Susuki M."/>
            <person name="Suzuki K.-i.T."/>
            <person name="Hayashi T."/>
            <person name="Toyoda A."/>
            <person name="Oliveira C."/>
            <person name="Osipova E."/>
            <person name="Leigh N.D."/>
            <person name="Simon A."/>
            <person name="Yun M.H."/>
        </authorList>
    </citation>
    <scope>NUCLEOTIDE SEQUENCE</scope>
    <source>
        <strain evidence="2">20211129_DDA</strain>
        <tissue evidence="2">Liver</tissue>
    </source>
</reference>
<evidence type="ECO:0000313" key="3">
    <source>
        <dbReference type="Proteomes" id="UP001066276"/>
    </source>
</evidence>
<accession>A0AAV7ULR6</accession>
<sequence>MRCLPRDVDPEAGPASAGALDGAMRREVLPGPRCWRSCFWTTEGQEAWVEMQKASAREHGRPSPSIDEWTLRGPRWSGGLRQGCTPRSEAQLIRQTLTALVKAVW</sequence>
<feature type="region of interest" description="Disordered" evidence="1">
    <location>
        <begin position="55"/>
        <end position="74"/>
    </location>
</feature>
<dbReference type="Proteomes" id="UP001066276">
    <property type="component" value="Chromosome 3_1"/>
</dbReference>
<dbReference type="AlphaFoldDB" id="A0AAV7ULR6"/>
<proteinExistence type="predicted"/>
<evidence type="ECO:0000256" key="1">
    <source>
        <dbReference type="SAM" id="MobiDB-lite"/>
    </source>
</evidence>
<evidence type="ECO:0000313" key="2">
    <source>
        <dbReference type="EMBL" id="KAJ1188919.1"/>
    </source>
</evidence>
<keyword evidence="3" id="KW-1185">Reference proteome</keyword>
<organism evidence="2 3">
    <name type="scientific">Pleurodeles waltl</name>
    <name type="common">Iberian ribbed newt</name>
    <dbReference type="NCBI Taxonomy" id="8319"/>
    <lineage>
        <taxon>Eukaryota</taxon>
        <taxon>Metazoa</taxon>
        <taxon>Chordata</taxon>
        <taxon>Craniata</taxon>
        <taxon>Vertebrata</taxon>
        <taxon>Euteleostomi</taxon>
        <taxon>Amphibia</taxon>
        <taxon>Batrachia</taxon>
        <taxon>Caudata</taxon>
        <taxon>Salamandroidea</taxon>
        <taxon>Salamandridae</taxon>
        <taxon>Pleurodelinae</taxon>
        <taxon>Pleurodeles</taxon>
    </lineage>
</organism>
<protein>
    <submittedName>
        <fullName evidence="2">Uncharacterized protein</fullName>
    </submittedName>
</protein>
<gene>
    <name evidence="2" type="ORF">NDU88_005675</name>
</gene>